<sequence length="139" mass="14999">METPRPPVFTFTKSLFAALIEHVSVSELATALRELPRSTCARLLRLVVEGDAEHVGHIVIHAYNQVIVAKEKAVARRGGGTVAHRNDQRHRAASPYGSRRRGRLSVAVDVTTLANDALTARAASAAQNLSMHNATDGRA</sequence>
<dbReference type="EMBL" id="RQIS01000002">
    <property type="protein sequence ID" value="RQH09085.1"/>
    <property type="molecule type" value="Genomic_DNA"/>
</dbReference>
<accession>A0A3N6N3G1</accession>
<reference evidence="2 3" key="1">
    <citation type="submission" date="2018-11" db="EMBL/GenBank/DDBJ databases">
        <title>Paraburkholderia sp. DHOA04, isolated from soil.</title>
        <authorList>
            <person name="Gao Z.-H."/>
            <person name="Qiu L.-H."/>
            <person name="Fu J.-C."/>
        </authorList>
    </citation>
    <scope>NUCLEOTIDE SEQUENCE [LARGE SCALE GENOMIC DNA]</scope>
    <source>
        <strain evidence="2 3">DHOA04</strain>
    </source>
</reference>
<proteinExistence type="predicted"/>
<protein>
    <submittedName>
        <fullName evidence="2">Uncharacterized protein</fullName>
    </submittedName>
</protein>
<evidence type="ECO:0000313" key="2">
    <source>
        <dbReference type="EMBL" id="RQH09085.1"/>
    </source>
</evidence>
<comment type="caution">
    <text evidence="2">The sequence shown here is derived from an EMBL/GenBank/DDBJ whole genome shotgun (WGS) entry which is preliminary data.</text>
</comment>
<evidence type="ECO:0000313" key="3">
    <source>
        <dbReference type="Proteomes" id="UP000272778"/>
    </source>
</evidence>
<gene>
    <name evidence="2" type="ORF">D1Y85_04270</name>
</gene>
<name>A0A3N6N3G1_9BURK</name>
<dbReference type="AlphaFoldDB" id="A0A3N6N3G1"/>
<feature type="compositionally biased region" description="Basic residues" evidence="1">
    <location>
        <begin position="91"/>
        <end position="100"/>
    </location>
</feature>
<feature type="region of interest" description="Disordered" evidence="1">
    <location>
        <begin position="79"/>
        <end position="100"/>
    </location>
</feature>
<dbReference type="RefSeq" id="WP_124149785.1">
    <property type="nucleotide sequence ID" value="NZ_RQIS01000002.1"/>
</dbReference>
<keyword evidence="3" id="KW-1185">Reference proteome</keyword>
<evidence type="ECO:0000256" key="1">
    <source>
        <dbReference type="SAM" id="MobiDB-lite"/>
    </source>
</evidence>
<dbReference type="Proteomes" id="UP000272778">
    <property type="component" value="Unassembled WGS sequence"/>
</dbReference>
<organism evidence="2 3">
    <name type="scientific">Paraburkholderia dinghuensis</name>
    <dbReference type="NCBI Taxonomy" id="2305225"/>
    <lineage>
        <taxon>Bacteria</taxon>
        <taxon>Pseudomonadati</taxon>
        <taxon>Pseudomonadota</taxon>
        <taxon>Betaproteobacteria</taxon>
        <taxon>Burkholderiales</taxon>
        <taxon>Burkholderiaceae</taxon>
        <taxon>Paraburkholderia</taxon>
    </lineage>
</organism>